<protein>
    <submittedName>
        <fullName evidence="1">Uncharacterized protein</fullName>
    </submittedName>
</protein>
<sequence length="92" mass="10328">METVDRDEWRLCKSVVCYNTLSDLAGSVVARGERQPKDGGASIDVDERRQDHFNKTNSDRRLHGGGTEDVRINKGGTEVCMDLMHTEGDMQM</sequence>
<evidence type="ECO:0000313" key="2">
    <source>
        <dbReference type="Proteomes" id="UP001055811"/>
    </source>
</evidence>
<dbReference type="Proteomes" id="UP001055811">
    <property type="component" value="Linkage Group LG05"/>
</dbReference>
<accession>A0ACB9D0J7</accession>
<reference evidence="2" key="1">
    <citation type="journal article" date="2022" name="Mol. Ecol. Resour.">
        <title>The genomes of chicory, endive, great burdock and yacon provide insights into Asteraceae palaeo-polyploidization history and plant inulin production.</title>
        <authorList>
            <person name="Fan W."/>
            <person name="Wang S."/>
            <person name="Wang H."/>
            <person name="Wang A."/>
            <person name="Jiang F."/>
            <person name="Liu H."/>
            <person name="Zhao H."/>
            <person name="Xu D."/>
            <person name="Zhang Y."/>
        </authorList>
    </citation>
    <scope>NUCLEOTIDE SEQUENCE [LARGE SCALE GENOMIC DNA]</scope>
    <source>
        <strain evidence="2">cv. Punajuju</strain>
    </source>
</reference>
<keyword evidence="2" id="KW-1185">Reference proteome</keyword>
<dbReference type="EMBL" id="CM042013">
    <property type="protein sequence ID" value="KAI3740122.1"/>
    <property type="molecule type" value="Genomic_DNA"/>
</dbReference>
<comment type="caution">
    <text evidence="1">The sequence shown here is derived from an EMBL/GenBank/DDBJ whole genome shotgun (WGS) entry which is preliminary data.</text>
</comment>
<gene>
    <name evidence="1" type="ORF">L2E82_30541</name>
</gene>
<evidence type="ECO:0000313" key="1">
    <source>
        <dbReference type="EMBL" id="KAI3740122.1"/>
    </source>
</evidence>
<proteinExistence type="predicted"/>
<name>A0ACB9D0J7_CICIN</name>
<organism evidence="1 2">
    <name type="scientific">Cichorium intybus</name>
    <name type="common">Chicory</name>
    <dbReference type="NCBI Taxonomy" id="13427"/>
    <lineage>
        <taxon>Eukaryota</taxon>
        <taxon>Viridiplantae</taxon>
        <taxon>Streptophyta</taxon>
        <taxon>Embryophyta</taxon>
        <taxon>Tracheophyta</taxon>
        <taxon>Spermatophyta</taxon>
        <taxon>Magnoliopsida</taxon>
        <taxon>eudicotyledons</taxon>
        <taxon>Gunneridae</taxon>
        <taxon>Pentapetalae</taxon>
        <taxon>asterids</taxon>
        <taxon>campanulids</taxon>
        <taxon>Asterales</taxon>
        <taxon>Asteraceae</taxon>
        <taxon>Cichorioideae</taxon>
        <taxon>Cichorieae</taxon>
        <taxon>Cichoriinae</taxon>
        <taxon>Cichorium</taxon>
    </lineage>
</organism>
<reference evidence="1 2" key="2">
    <citation type="journal article" date="2022" name="Mol. Ecol. Resour.">
        <title>The genomes of chicory, endive, great burdock and yacon provide insights into Asteraceae paleo-polyploidization history and plant inulin production.</title>
        <authorList>
            <person name="Fan W."/>
            <person name="Wang S."/>
            <person name="Wang H."/>
            <person name="Wang A."/>
            <person name="Jiang F."/>
            <person name="Liu H."/>
            <person name="Zhao H."/>
            <person name="Xu D."/>
            <person name="Zhang Y."/>
        </authorList>
    </citation>
    <scope>NUCLEOTIDE SEQUENCE [LARGE SCALE GENOMIC DNA]</scope>
    <source>
        <strain evidence="2">cv. Punajuju</strain>
        <tissue evidence="1">Leaves</tissue>
    </source>
</reference>